<evidence type="ECO:0000256" key="1">
    <source>
        <dbReference type="SAM" id="MobiDB-lite"/>
    </source>
</evidence>
<sequence length="225" mass="24896">MQVYPSNAHMSASFGTHPENRHSQLLTPVSHFPSRMLPPPGTTPRVLPGALTSANGRAIPIGSQVEVRRFNMRLREWMPWIPGVVVGHRVERFHVGMEVDLYDVQTTYPQKWVETYIPFVGELRDGLHFMPSDNAQDMMDRVTDMKKVFACVNVPAASGSGTTPSWAPAIVMSKRSDPNPLVFVLAGPLRGRKSVPAPHILPYTPETADALRKSGQVIHLEKGAN</sequence>
<dbReference type="Proteomes" id="UP000757232">
    <property type="component" value="Unassembled WGS sequence"/>
</dbReference>
<dbReference type="EMBL" id="LNZH02000200">
    <property type="protein sequence ID" value="OCB86619.1"/>
    <property type="molecule type" value="Genomic_DNA"/>
</dbReference>
<feature type="compositionally biased region" description="Polar residues" evidence="1">
    <location>
        <begin position="1"/>
        <end position="14"/>
    </location>
</feature>
<feature type="region of interest" description="Disordered" evidence="1">
    <location>
        <begin position="1"/>
        <end position="22"/>
    </location>
</feature>
<reference evidence="2" key="1">
    <citation type="submission" date="2016-06" db="EMBL/GenBank/DDBJ databases">
        <title>Draft Genome sequence of the fungus Inonotus baumii.</title>
        <authorList>
            <person name="Zhu H."/>
            <person name="Lin W."/>
        </authorList>
    </citation>
    <scope>NUCLEOTIDE SEQUENCE</scope>
    <source>
        <strain evidence="2">821</strain>
    </source>
</reference>
<name>A0A9Q5HVB0_SANBA</name>
<protein>
    <submittedName>
        <fullName evidence="2">Uncharacterized protein</fullName>
    </submittedName>
</protein>
<accession>A0A9Q5HVB0</accession>
<proteinExistence type="predicted"/>
<evidence type="ECO:0000313" key="3">
    <source>
        <dbReference type="Proteomes" id="UP000757232"/>
    </source>
</evidence>
<gene>
    <name evidence="2" type="ORF">A7U60_g6297</name>
</gene>
<dbReference type="OrthoDB" id="3154249at2759"/>
<comment type="caution">
    <text evidence="2">The sequence shown here is derived from an EMBL/GenBank/DDBJ whole genome shotgun (WGS) entry which is preliminary data.</text>
</comment>
<evidence type="ECO:0000313" key="2">
    <source>
        <dbReference type="EMBL" id="OCB86619.1"/>
    </source>
</evidence>
<organism evidence="2 3">
    <name type="scientific">Sanghuangporus baumii</name>
    <name type="common">Phellinus baumii</name>
    <dbReference type="NCBI Taxonomy" id="108892"/>
    <lineage>
        <taxon>Eukaryota</taxon>
        <taxon>Fungi</taxon>
        <taxon>Dikarya</taxon>
        <taxon>Basidiomycota</taxon>
        <taxon>Agaricomycotina</taxon>
        <taxon>Agaricomycetes</taxon>
        <taxon>Hymenochaetales</taxon>
        <taxon>Hymenochaetaceae</taxon>
        <taxon>Sanghuangporus</taxon>
    </lineage>
</organism>
<keyword evidence="3" id="KW-1185">Reference proteome</keyword>
<dbReference type="AlphaFoldDB" id="A0A9Q5HVB0"/>